<dbReference type="InterPro" id="IPR015943">
    <property type="entry name" value="WD40/YVTN_repeat-like_dom_sf"/>
</dbReference>
<dbReference type="CDD" id="cd00200">
    <property type="entry name" value="WD40"/>
    <property type="match status" value="1"/>
</dbReference>
<dbReference type="InterPro" id="IPR050505">
    <property type="entry name" value="WDR55/POC1"/>
</dbReference>
<evidence type="ECO:0000256" key="2">
    <source>
        <dbReference type="ARBA" id="ARBA00022737"/>
    </source>
</evidence>
<evidence type="ECO:0000256" key="4">
    <source>
        <dbReference type="SAM" id="MobiDB-lite"/>
    </source>
</evidence>
<feature type="repeat" description="WD" evidence="3">
    <location>
        <begin position="109"/>
        <end position="150"/>
    </location>
</feature>
<evidence type="ECO:0000256" key="1">
    <source>
        <dbReference type="ARBA" id="ARBA00022574"/>
    </source>
</evidence>
<protein>
    <submittedName>
        <fullName evidence="5">U3 snoRNP protein</fullName>
    </submittedName>
</protein>
<dbReference type="PROSITE" id="PS00678">
    <property type="entry name" value="WD_REPEATS_1"/>
    <property type="match status" value="1"/>
</dbReference>
<gene>
    <name evidence="5" type="primary">PWP2_1</name>
    <name evidence="5" type="ORF">BGZ96_003582</name>
</gene>
<reference evidence="5 6" key="1">
    <citation type="journal article" date="2020" name="Fungal Divers.">
        <title>Resolving the Mortierellaceae phylogeny through synthesis of multi-gene phylogenetics and phylogenomics.</title>
        <authorList>
            <person name="Vandepol N."/>
            <person name="Liber J."/>
            <person name="Desiro A."/>
            <person name="Na H."/>
            <person name="Kennedy M."/>
            <person name="Barry K."/>
            <person name="Grigoriev I.V."/>
            <person name="Miller A.N."/>
            <person name="O'Donnell K."/>
            <person name="Stajich J.E."/>
            <person name="Bonito G."/>
        </authorList>
    </citation>
    <scope>NUCLEOTIDE SEQUENCE [LARGE SCALE GENOMIC DNA]</scope>
    <source>
        <strain evidence="5 6">AD045</strain>
    </source>
</reference>
<comment type="caution">
    <text evidence="5">The sequence shown here is derived from an EMBL/GenBank/DDBJ whole genome shotgun (WGS) entry which is preliminary data.</text>
</comment>
<dbReference type="Proteomes" id="UP001194696">
    <property type="component" value="Unassembled WGS sequence"/>
</dbReference>
<dbReference type="InterPro" id="IPR036322">
    <property type="entry name" value="WD40_repeat_dom_sf"/>
</dbReference>
<evidence type="ECO:0000313" key="5">
    <source>
        <dbReference type="EMBL" id="KAG0275877.1"/>
    </source>
</evidence>
<feature type="repeat" description="WD" evidence="3">
    <location>
        <begin position="26"/>
        <end position="67"/>
    </location>
</feature>
<dbReference type="InterPro" id="IPR001680">
    <property type="entry name" value="WD40_rpt"/>
</dbReference>
<dbReference type="PROSITE" id="PS50294">
    <property type="entry name" value="WD_REPEATS_REGION"/>
    <property type="match status" value="3"/>
</dbReference>
<feature type="non-terminal residue" evidence="5">
    <location>
        <position position="1"/>
    </location>
</feature>
<keyword evidence="1 3" id="KW-0853">WD repeat</keyword>
<feature type="region of interest" description="Disordered" evidence="4">
    <location>
        <begin position="313"/>
        <end position="335"/>
    </location>
</feature>
<dbReference type="EMBL" id="JAAAIM010001785">
    <property type="protein sequence ID" value="KAG0275877.1"/>
    <property type="molecule type" value="Genomic_DNA"/>
</dbReference>
<feature type="repeat" description="WD" evidence="3">
    <location>
        <begin position="151"/>
        <end position="192"/>
    </location>
</feature>
<name>A0ABQ7JJF5_9FUNG</name>
<keyword evidence="6" id="KW-1185">Reference proteome</keyword>
<dbReference type="SUPFAM" id="SSF50978">
    <property type="entry name" value="WD40 repeat-like"/>
    <property type="match status" value="1"/>
</dbReference>
<evidence type="ECO:0000256" key="3">
    <source>
        <dbReference type="PROSITE-ProRule" id="PRU00221"/>
    </source>
</evidence>
<dbReference type="PRINTS" id="PR00320">
    <property type="entry name" value="GPROTEINBRPT"/>
</dbReference>
<dbReference type="SMART" id="SM00320">
    <property type="entry name" value="WD40"/>
    <property type="match status" value="4"/>
</dbReference>
<accession>A0ABQ7JJF5</accession>
<keyword evidence="2" id="KW-0677">Repeat</keyword>
<dbReference type="PROSITE" id="PS50082">
    <property type="entry name" value="WD_REPEATS_2"/>
    <property type="match status" value="3"/>
</dbReference>
<evidence type="ECO:0000313" key="6">
    <source>
        <dbReference type="Proteomes" id="UP001194696"/>
    </source>
</evidence>
<proteinExistence type="predicted"/>
<sequence>DDTPIRLWEIDPTGEGPYMTHSSYMMHGSPSPISSMTYSPDGRSLVSGSIDGTIRRYDTASGDPIQAPSSGPFQARLVVISPDGRVASARETGSVTIWDAGTGLVDFVLCGHTETVEAVSFSPCGHWIATGSKDKSIRLWDSRTGQLCRTLTGHTSWVSSLGFSPDGLALVSGSKDGTLRIWGTNAGESRVLVSVEHWAFLSAAYAPDGLQIASHHLLFDPLKFPSEGLTGGLFIWDQQTGEQRHILDNSFVWRLLSEAGEWKVRLVWNAGPSALTAFDATIVGTVGLSTTNRKLLLQRGATDVYMPDISALEEVERDAPGESETQSLGEGSIPE</sequence>
<dbReference type="InterPro" id="IPR020472">
    <property type="entry name" value="WD40_PAC1"/>
</dbReference>
<dbReference type="PANTHER" id="PTHR44019">
    <property type="entry name" value="WD REPEAT-CONTAINING PROTEIN 55"/>
    <property type="match status" value="1"/>
</dbReference>
<dbReference type="Pfam" id="PF00400">
    <property type="entry name" value="WD40"/>
    <property type="match status" value="3"/>
</dbReference>
<organism evidence="5 6">
    <name type="scientific">Linnemannia gamsii</name>
    <dbReference type="NCBI Taxonomy" id="64522"/>
    <lineage>
        <taxon>Eukaryota</taxon>
        <taxon>Fungi</taxon>
        <taxon>Fungi incertae sedis</taxon>
        <taxon>Mucoromycota</taxon>
        <taxon>Mortierellomycotina</taxon>
        <taxon>Mortierellomycetes</taxon>
        <taxon>Mortierellales</taxon>
        <taxon>Mortierellaceae</taxon>
        <taxon>Linnemannia</taxon>
    </lineage>
</organism>
<dbReference type="Gene3D" id="2.130.10.10">
    <property type="entry name" value="YVTN repeat-like/Quinoprotein amine dehydrogenase"/>
    <property type="match status" value="1"/>
</dbReference>
<dbReference type="PANTHER" id="PTHR44019:SF8">
    <property type="entry name" value="POC1 CENTRIOLAR PROTEIN HOMOLOG"/>
    <property type="match status" value="1"/>
</dbReference>
<dbReference type="InterPro" id="IPR019775">
    <property type="entry name" value="WD40_repeat_CS"/>
</dbReference>